<proteinExistence type="predicted"/>
<sequence length="71" mass="7934">MTMLDFAVLATQEIDPEGNQPIGWLAGLYTLALFIVIGLLLWSFTKMAKKARQPWEGEDTDTPTDEDPPKP</sequence>
<evidence type="ECO:0000256" key="2">
    <source>
        <dbReference type="SAM" id="Phobius"/>
    </source>
</evidence>
<evidence type="ECO:0000313" key="3">
    <source>
        <dbReference type="EMBL" id="MBD1269048.1"/>
    </source>
</evidence>
<name>A0A8I0KKM5_9ACTN</name>
<keyword evidence="2" id="KW-0812">Transmembrane</keyword>
<keyword evidence="2" id="KW-0472">Membrane</keyword>
<feature type="compositionally biased region" description="Acidic residues" evidence="1">
    <location>
        <begin position="56"/>
        <end position="71"/>
    </location>
</feature>
<dbReference type="RefSeq" id="WP_179423192.1">
    <property type="nucleotide sequence ID" value="NZ_BAAAMP010000002.1"/>
</dbReference>
<dbReference type="Proteomes" id="UP000587211">
    <property type="component" value="Unassembled WGS sequence"/>
</dbReference>
<evidence type="ECO:0000313" key="5">
    <source>
        <dbReference type="Proteomes" id="UP000587211"/>
    </source>
</evidence>
<keyword evidence="5" id="KW-1185">Reference proteome</keyword>
<protein>
    <submittedName>
        <fullName evidence="4">Plastocyanin domain-containing protein</fullName>
    </submittedName>
</protein>
<evidence type="ECO:0000313" key="6">
    <source>
        <dbReference type="Proteomes" id="UP000659061"/>
    </source>
</evidence>
<evidence type="ECO:0000313" key="4">
    <source>
        <dbReference type="EMBL" id="NYI37043.1"/>
    </source>
</evidence>
<dbReference type="EMBL" id="JACBZN010000001">
    <property type="protein sequence ID" value="NYI37043.1"/>
    <property type="molecule type" value="Genomic_DNA"/>
</dbReference>
<dbReference type="Proteomes" id="UP000659061">
    <property type="component" value="Unassembled WGS sequence"/>
</dbReference>
<comment type="caution">
    <text evidence="3">The sequence shown here is derived from an EMBL/GenBank/DDBJ whole genome shotgun (WGS) entry which is preliminary data.</text>
</comment>
<evidence type="ECO:0000256" key="1">
    <source>
        <dbReference type="SAM" id="MobiDB-lite"/>
    </source>
</evidence>
<reference evidence="4 5" key="1">
    <citation type="submission" date="2020-07" db="EMBL/GenBank/DDBJ databases">
        <title>Sequencing the genomes of 1000 actinobacteria strains.</title>
        <authorList>
            <person name="Klenk H.-P."/>
        </authorList>
    </citation>
    <scope>NUCLEOTIDE SEQUENCE [LARGE SCALE GENOMIC DNA]</scope>
    <source>
        <strain evidence="4 5">DSM 19087</strain>
    </source>
</reference>
<dbReference type="AlphaFoldDB" id="A0A8I0KKM5"/>
<feature type="region of interest" description="Disordered" evidence="1">
    <location>
        <begin position="51"/>
        <end position="71"/>
    </location>
</feature>
<accession>A0A8I0KKM5</accession>
<dbReference type="EMBL" id="JACWMT010000001">
    <property type="protein sequence ID" value="MBD1269048.1"/>
    <property type="molecule type" value="Genomic_DNA"/>
</dbReference>
<organism evidence="3 6">
    <name type="scientific">Aeromicrobium tamlense</name>
    <dbReference type="NCBI Taxonomy" id="375541"/>
    <lineage>
        <taxon>Bacteria</taxon>
        <taxon>Bacillati</taxon>
        <taxon>Actinomycetota</taxon>
        <taxon>Actinomycetes</taxon>
        <taxon>Propionibacteriales</taxon>
        <taxon>Nocardioidaceae</taxon>
        <taxon>Aeromicrobium</taxon>
    </lineage>
</organism>
<reference evidence="3" key="2">
    <citation type="submission" date="2020-09" db="EMBL/GenBank/DDBJ databases">
        <title>Novel species in genus Aeromicrobium.</title>
        <authorList>
            <person name="Zhang G."/>
        </authorList>
    </citation>
    <scope>NUCLEOTIDE SEQUENCE</scope>
    <source>
        <strain evidence="3">SSW1-57</strain>
    </source>
</reference>
<gene>
    <name evidence="4" type="ORF">BJ975_000418</name>
    <name evidence="3" type="ORF">IDH50_02270</name>
</gene>
<feature type="transmembrane region" description="Helical" evidence="2">
    <location>
        <begin position="22"/>
        <end position="44"/>
    </location>
</feature>
<keyword evidence="2" id="KW-1133">Transmembrane helix</keyword>